<reference evidence="4" key="1">
    <citation type="submission" date="2015-09" db="EMBL/GenBank/DDBJ databases">
        <authorList>
            <consortium name="Pathogen Informatics"/>
        </authorList>
    </citation>
    <scope>NUCLEOTIDE SEQUENCE [LARGE SCALE GENOMIC DNA]</scope>
    <source>
        <strain evidence="4">Lake Konstanz</strain>
    </source>
</reference>
<feature type="region of interest" description="Disordered" evidence="2">
    <location>
        <begin position="637"/>
        <end position="664"/>
    </location>
</feature>
<dbReference type="Proteomes" id="UP000051952">
    <property type="component" value="Unassembled WGS sequence"/>
</dbReference>
<dbReference type="EMBL" id="CYKH01001489">
    <property type="protein sequence ID" value="CUG87302.1"/>
    <property type="molecule type" value="Genomic_DNA"/>
</dbReference>
<feature type="coiled-coil region" evidence="1">
    <location>
        <begin position="80"/>
        <end position="145"/>
    </location>
</feature>
<keyword evidence="1" id="KW-0175">Coiled coil</keyword>
<gene>
    <name evidence="3" type="ORF">BSAL_09540</name>
</gene>
<protein>
    <submittedName>
        <fullName evidence="3">Uncharacterized protein</fullName>
    </submittedName>
</protein>
<feature type="region of interest" description="Disordered" evidence="2">
    <location>
        <begin position="308"/>
        <end position="336"/>
    </location>
</feature>
<organism evidence="3 4">
    <name type="scientific">Bodo saltans</name>
    <name type="common">Flagellated protozoan</name>
    <dbReference type="NCBI Taxonomy" id="75058"/>
    <lineage>
        <taxon>Eukaryota</taxon>
        <taxon>Discoba</taxon>
        <taxon>Euglenozoa</taxon>
        <taxon>Kinetoplastea</taxon>
        <taxon>Metakinetoplastina</taxon>
        <taxon>Eubodonida</taxon>
        <taxon>Bodonidae</taxon>
        <taxon>Bodo</taxon>
    </lineage>
</organism>
<evidence type="ECO:0000313" key="3">
    <source>
        <dbReference type="EMBL" id="CUG87302.1"/>
    </source>
</evidence>
<evidence type="ECO:0000256" key="1">
    <source>
        <dbReference type="SAM" id="Coils"/>
    </source>
</evidence>
<dbReference type="VEuPathDB" id="TriTrypDB:BSAL_09540"/>
<name>A0A0S4J7C8_BODSA</name>
<feature type="coiled-coil region" evidence="1">
    <location>
        <begin position="174"/>
        <end position="295"/>
    </location>
</feature>
<evidence type="ECO:0000256" key="2">
    <source>
        <dbReference type="SAM" id="MobiDB-lite"/>
    </source>
</evidence>
<keyword evidence="4" id="KW-1185">Reference proteome</keyword>
<evidence type="ECO:0000313" key="4">
    <source>
        <dbReference type="Proteomes" id="UP000051952"/>
    </source>
</evidence>
<accession>A0A0S4J7C8</accession>
<dbReference type="AlphaFoldDB" id="A0A0S4J7C8"/>
<sequence>MPLVFSSLMHDLHNSFDVIKSELLLSAPTCSRGDDNAGTIPHSDPMTAKGSLGGLELASSASAAAAIQQQQQSSVTTKLKQQLHSKEERLASTLERLDEAQTQLQERDALVTTLVSKLALKEEQCSSLESELRLCKAALQDEKKQVIVLSERCSRHLSTIMILQESESSWRTWVEQTEAQAASSRDAVDRLMQSHTTLLASCERAKETERDLQDTKRKLSELTTTHAAVQDELACHQAASITFTALFNSTSNLCQQWVNEVDAAKLSLRTLTQELQLSEQKREELQQLLLTLSNEVAYISSAATPPPVLSGLNNSSPADRQPHISPNNDHEEPINTSSRLVAKDIMTADDEEMMMVPPHCPNCSLLESRLLEAAIEVSHRAEVVESLRQQISQLESEHAAPLLQVVDHQEYMLVDRVLVQSRWAELESLLLALVRDDGGELSATVPALRPVDAIGGIRGGGVSDVVESDVVPQPLLHSYFSPSTLDLTAAASATRAAQWYDTLEKLSSMLQSRDQRIHMLEGRHHQLHLQPTPLPRYHHTALGATSTITTATATGAVVAMSAGGPLSSNTSASSTYCGVCGWEVHGRRPSAYEDDMTNNSDMSVCRVCGDCFHKRCCRQTESLFVCHKHQQINNNNNNNNIAHHHLPQQQQPQPSPSGASNNSVISSCVSGATAATAMTAARGMTNSARRKR</sequence>
<proteinExistence type="predicted"/>